<feature type="region of interest" description="Disordered" evidence="1">
    <location>
        <begin position="119"/>
        <end position="140"/>
    </location>
</feature>
<reference evidence="2 3" key="1">
    <citation type="submission" date="2020-08" db="EMBL/GenBank/DDBJ databases">
        <title>Genomic Encyclopedia of Type Strains, Phase IV (KMG-IV): sequencing the most valuable type-strain genomes for metagenomic binning, comparative biology and taxonomic classification.</title>
        <authorList>
            <person name="Goeker M."/>
        </authorList>
    </citation>
    <scope>NUCLEOTIDE SEQUENCE [LARGE SCALE GENOMIC DNA]</scope>
    <source>
        <strain evidence="2 3">DSM 27203</strain>
    </source>
</reference>
<evidence type="ECO:0000256" key="1">
    <source>
        <dbReference type="SAM" id="MobiDB-lite"/>
    </source>
</evidence>
<comment type="caution">
    <text evidence="2">The sequence shown here is derived from an EMBL/GenBank/DDBJ whole genome shotgun (WGS) entry which is preliminary data.</text>
</comment>
<dbReference type="Pfam" id="PF11162">
    <property type="entry name" value="DUF2946"/>
    <property type="match status" value="1"/>
</dbReference>
<evidence type="ECO:0000313" key="2">
    <source>
        <dbReference type="EMBL" id="MBB5717848.1"/>
    </source>
</evidence>
<evidence type="ECO:0008006" key="4">
    <source>
        <dbReference type="Google" id="ProtNLM"/>
    </source>
</evidence>
<sequence length="140" mass="14090">MGLGAFRTGLTRAAMLIAALTALAYTLAVPPGFMTMRGADGGVQIVLCSGHGPMTAATMAMPGMDMGHHGKGDQHDKGSDMQCPFAGHAAPSMSSGPAPAPFEARIAYTPWPVLPVTGAAPGRGMSAPPPPSRAPPILTA</sequence>
<protein>
    <recommendedName>
        <fullName evidence="4">DUF2946 domain-containing protein</fullName>
    </recommendedName>
</protein>
<dbReference type="Proteomes" id="UP000554342">
    <property type="component" value="Unassembled WGS sequence"/>
</dbReference>
<feature type="compositionally biased region" description="Basic and acidic residues" evidence="1">
    <location>
        <begin position="67"/>
        <end position="79"/>
    </location>
</feature>
<dbReference type="InterPro" id="IPR021333">
    <property type="entry name" value="DUF2946"/>
</dbReference>
<evidence type="ECO:0000313" key="3">
    <source>
        <dbReference type="Proteomes" id="UP000554342"/>
    </source>
</evidence>
<accession>A0A840YW21</accession>
<proteinExistence type="predicted"/>
<dbReference type="EMBL" id="JACIJI010000001">
    <property type="protein sequence ID" value="MBB5717848.1"/>
    <property type="molecule type" value="Genomic_DNA"/>
</dbReference>
<dbReference type="RefSeq" id="WP_184001563.1">
    <property type="nucleotide sequence ID" value="NZ_BAABIF010000004.1"/>
</dbReference>
<dbReference type="AlphaFoldDB" id="A0A840YW21"/>
<gene>
    <name evidence="2" type="ORF">FHR23_000755</name>
</gene>
<organism evidence="2 3">
    <name type="scientific">Stakelama sediminis</name>
    <dbReference type="NCBI Taxonomy" id="463200"/>
    <lineage>
        <taxon>Bacteria</taxon>
        <taxon>Pseudomonadati</taxon>
        <taxon>Pseudomonadota</taxon>
        <taxon>Alphaproteobacteria</taxon>
        <taxon>Sphingomonadales</taxon>
        <taxon>Sphingomonadaceae</taxon>
        <taxon>Stakelama</taxon>
    </lineage>
</organism>
<name>A0A840YW21_9SPHN</name>
<feature type="region of interest" description="Disordered" evidence="1">
    <location>
        <begin position="67"/>
        <end position="97"/>
    </location>
</feature>
<keyword evidence="3" id="KW-1185">Reference proteome</keyword>